<keyword evidence="1" id="KW-0812">Transmembrane</keyword>
<name>A0A834GRE1_RHOSS</name>
<evidence type="ECO:0000313" key="2">
    <source>
        <dbReference type="EMBL" id="KAF7135772.1"/>
    </source>
</evidence>
<dbReference type="Proteomes" id="UP000626092">
    <property type="component" value="Unassembled WGS sequence"/>
</dbReference>
<dbReference type="EMBL" id="WJXA01000008">
    <property type="protein sequence ID" value="KAF7135772.1"/>
    <property type="molecule type" value="Genomic_DNA"/>
</dbReference>
<accession>A0A834GRE1</accession>
<dbReference type="AlphaFoldDB" id="A0A834GRE1"/>
<keyword evidence="1" id="KW-1133">Transmembrane helix</keyword>
<proteinExistence type="predicted"/>
<keyword evidence="1" id="KW-0472">Membrane</keyword>
<feature type="transmembrane region" description="Helical" evidence="1">
    <location>
        <begin position="17"/>
        <end position="36"/>
    </location>
</feature>
<comment type="caution">
    <text evidence="2">The sequence shown here is derived from an EMBL/GenBank/DDBJ whole genome shotgun (WGS) entry which is preliminary data.</text>
</comment>
<organism evidence="2 3">
    <name type="scientific">Rhododendron simsii</name>
    <name type="common">Sims's rhododendron</name>
    <dbReference type="NCBI Taxonomy" id="118357"/>
    <lineage>
        <taxon>Eukaryota</taxon>
        <taxon>Viridiplantae</taxon>
        <taxon>Streptophyta</taxon>
        <taxon>Embryophyta</taxon>
        <taxon>Tracheophyta</taxon>
        <taxon>Spermatophyta</taxon>
        <taxon>Magnoliopsida</taxon>
        <taxon>eudicotyledons</taxon>
        <taxon>Gunneridae</taxon>
        <taxon>Pentapetalae</taxon>
        <taxon>asterids</taxon>
        <taxon>Ericales</taxon>
        <taxon>Ericaceae</taxon>
        <taxon>Ericoideae</taxon>
        <taxon>Rhodoreae</taxon>
        <taxon>Rhododendron</taxon>
    </lineage>
</organism>
<gene>
    <name evidence="2" type="ORF">RHSIM_Rhsim08G0135800</name>
</gene>
<keyword evidence="3" id="KW-1185">Reference proteome</keyword>
<evidence type="ECO:0000313" key="3">
    <source>
        <dbReference type="Proteomes" id="UP000626092"/>
    </source>
</evidence>
<reference evidence="2" key="1">
    <citation type="submission" date="2019-11" db="EMBL/GenBank/DDBJ databases">
        <authorList>
            <person name="Liu Y."/>
            <person name="Hou J."/>
            <person name="Li T.-Q."/>
            <person name="Guan C.-H."/>
            <person name="Wu X."/>
            <person name="Wu H.-Z."/>
            <person name="Ling F."/>
            <person name="Zhang R."/>
            <person name="Shi X.-G."/>
            <person name="Ren J.-P."/>
            <person name="Chen E.-F."/>
            <person name="Sun J.-M."/>
        </authorList>
    </citation>
    <scope>NUCLEOTIDE SEQUENCE</scope>
    <source>
        <strain evidence="2">Adult_tree_wgs_1</strain>
        <tissue evidence="2">Leaves</tissue>
    </source>
</reference>
<protein>
    <submittedName>
        <fullName evidence="2">Uncharacterized protein</fullName>
    </submittedName>
</protein>
<evidence type="ECO:0000256" key="1">
    <source>
        <dbReference type="SAM" id="Phobius"/>
    </source>
</evidence>
<sequence>MLIDFSLTSDFTGSIPFTIRFTSASTIFSFLSLFYIQIKVFDDKAVQGVDEEPGKMCVLSHRSTGASADP</sequence>